<evidence type="ECO:0000313" key="2">
    <source>
        <dbReference type="Proteomes" id="UP000000311"/>
    </source>
</evidence>
<dbReference type="EMBL" id="GL434618">
    <property type="protein sequence ID" value="EFN74729.1"/>
    <property type="molecule type" value="Genomic_DNA"/>
</dbReference>
<reference evidence="1 2" key="1">
    <citation type="journal article" date="2010" name="Science">
        <title>Genomic comparison of the ants Camponotus floridanus and Harpegnathos saltator.</title>
        <authorList>
            <person name="Bonasio R."/>
            <person name="Zhang G."/>
            <person name="Ye C."/>
            <person name="Mutti N.S."/>
            <person name="Fang X."/>
            <person name="Qin N."/>
            <person name="Donahue G."/>
            <person name="Yang P."/>
            <person name="Li Q."/>
            <person name="Li C."/>
            <person name="Zhang P."/>
            <person name="Huang Z."/>
            <person name="Berger S.L."/>
            <person name="Reinberg D."/>
            <person name="Wang J."/>
            <person name="Liebig J."/>
        </authorList>
    </citation>
    <scope>NUCLEOTIDE SEQUENCE [LARGE SCALE GENOMIC DNA]</scope>
    <source>
        <strain evidence="2">C129</strain>
    </source>
</reference>
<name>E1ZVR2_CAMFO</name>
<keyword evidence="2" id="KW-1185">Reference proteome</keyword>
<dbReference type="AlphaFoldDB" id="E1ZVR2"/>
<proteinExistence type="predicted"/>
<gene>
    <name evidence="1" type="ORF">EAG_12517</name>
</gene>
<evidence type="ECO:0000313" key="1">
    <source>
        <dbReference type="EMBL" id="EFN74729.1"/>
    </source>
</evidence>
<protein>
    <submittedName>
        <fullName evidence="1">Uncharacterized protein</fullName>
    </submittedName>
</protein>
<organism evidence="2">
    <name type="scientific">Camponotus floridanus</name>
    <name type="common">Florida carpenter ant</name>
    <dbReference type="NCBI Taxonomy" id="104421"/>
    <lineage>
        <taxon>Eukaryota</taxon>
        <taxon>Metazoa</taxon>
        <taxon>Ecdysozoa</taxon>
        <taxon>Arthropoda</taxon>
        <taxon>Hexapoda</taxon>
        <taxon>Insecta</taxon>
        <taxon>Pterygota</taxon>
        <taxon>Neoptera</taxon>
        <taxon>Endopterygota</taxon>
        <taxon>Hymenoptera</taxon>
        <taxon>Apocrita</taxon>
        <taxon>Aculeata</taxon>
        <taxon>Formicoidea</taxon>
        <taxon>Formicidae</taxon>
        <taxon>Formicinae</taxon>
        <taxon>Camponotus</taxon>
    </lineage>
</organism>
<sequence length="141" mass="15840">MRDFPMSLTLNSGRVSAIDDRHRNDGLYALIAIEVAREQGWDHESSPVTGLSLTDVRDCQNRTRQRTEIDLTRSSNHEELNALFAGQFFLSLLSAEPREAPADALYHVYSTTRVTAYVSEYSLIMSKITKAISTIVDNEGM</sequence>
<dbReference type="Proteomes" id="UP000000311">
    <property type="component" value="Unassembled WGS sequence"/>
</dbReference>
<accession>E1ZVR2</accession>
<dbReference type="InParanoid" id="E1ZVR2"/>